<reference evidence="5" key="1">
    <citation type="submission" date="2018-05" db="EMBL/GenBank/DDBJ databases">
        <title>Reclassification of Methylarcula marina and Methylarcula terricola as Paracoccus methylarcula sp.nov., comb.nov. and Paracoccus terricola comb.nov.</title>
        <authorList>
            <person name="Shmareva M.N."/>
            <person name="Doronina N.V."/>
            <person name="Vasilenko O.V."/>
            <person name="Tarlachkov S.V."/>
            <person name="Trotsenko Y.A."/>
        </authorList>
    </citation>
    <scope>NUCLEOTIDE SEQUENCE [LARGE SCALE GENOMIC DNA]</scope>
    <source>
        <strain evidence="5">VKM B-2159</strain>
    </source>
</reference>
<keyword evidence="2" id="KW-0274">FAD</keyword>
<name>A0A3R7SDC2_9RHOB</name>
<dbReference type="Pfam" id="PF03450">
    <property type="entry name" value="CO_deh_flav_C"/>
    <property type="match status" value="1"/>
</dbReference>
<dbReference type="InterPro" id="IPR002346">
    <property type="entry name" value="Mopterin_DH_FAD-bd"/>
</dbReference>
<dbReference type="Pfam" id="PF00941">
    <property type="entry name" value="FAD_binding_5"/>
    <property type="match status" value="1"/>
</dbReference>
<dbReference type="Proteomes" id="UP000238137">
    <property type="component" value="Unassembled WGS sequence"/>
</dbReference>
<evidence type="ECO:0000256" key="1">
    <source>
        <dbReference type="ARBA" id="ARBA00022630"/>
    </source>
</evidence>
<dbReference type="InterPro" id="IPR016166">
    <property type="entry name" value="FAD-bd_PCMH"/>
</dbReference>
<dbReference type="AlphaFoldDB" id="A0A3R7SDC2"/>
<dbReference type="InterPro" id="IPR051312">
    <property type="entry name" value="Diverse_Substr_Oxidored"/>
</dbReference>
<protein>
    <submittedName>
        <fullName evidence="5">Xanthine dehydrogenase family protein subunit M</fullName>
    </submittedName>
</protein>
<sequence>MRRFEYHEPKSLDEASELLGTLGEGAFILAGGTDLFVEIRERLREVKHLINIKRISDLSAIEYSETSGLRFGALVTAGELEAEPSVIRYYPNLRRALAELASIQVRNRATVIGNICRASPSADTIPPLIADGASIETFRPEGGRTIPLAEFFAGPGRTVLEQGEIAIAIIIPPPQQGSGRSYIKHGRRKAMELATVGVAVSLDAKDNICTGARIALGAVGPVVLRAHKAEEILIGSSFDQNTVERVAEQAMQECTPISNVRSSAEYRRSMVGVLTRRAIELAREEPA</sequence>
<dbReference type="GO" id="GO:0071949">
    <property type="term" value="F:FAD binding"/>
    <property type="evidence" value="ECO:0007669"/>
    <property type="project" value="InterPro"/>
</dbReference>
<dbReference type="GO" id="GO:0016491">
    <property type="term" value="F:oxidoreductase activity"/>
    <property type="evidence" value="ECO:0007669"/>
    <property type="project" value="UniProtKB-KW"/>
</dbReference>
<dbReference type="InterPro" id="IPR036683">
    <property type="entry name" value="CO_DH_flav_C_dom_sf"/>
</dbReference>
<dbReference type="EMBL" id="PXNQ02000003">
    <property type="protein sequence ID" value="RNF35438.1"/>
    <property type="molecule type" value="Genomic_DNA"/>
</dbReference>
<gene>
    <name evidence="5" type="ORF">A7A09_006700</name>
</gene>
<dbReference type="PROSITE" id="PS51387">
    <property type="entry name" value="FAD_PCMH"/>
    <property type="match status" value="1"/>
</dbReference>
<dbReference type="InterPro" id="IPR036318">
    <property type="entry name" value="FAD-bd_PCMH-like_sf"/>
</dbReference>
<dbReference type="InterPro" id="IPR016167">
    <property type="entry name" value="FAD-bd_PCMH_sub1"/>
</dbReference>
<dbReference type="InterPro" id="IPR005107">
    <property type="entry name" value="CO_DH_flav_C"/>
</dbReference>
<feature type="domain" description="FAD-binding PCMH-type" evidence="4">
    <location>
        <begin position="1"/>
        <end position="176"/>
    </location>
</feature>
<evidence type="ECO:0000313" key="6">
    <source>
        <dbReference type="Proteomes" id="UP000238137"/>
    </source>
</evidence>
<dbReference type="PANTHER" id="PTHR42659:SF2">
    <property type="entry name" value="XANTHINE DEHYDROGENASE SUBUNIT C-RELATED"/>
    <property type="match status" value="1"/>
</dbReference>
<dbReference type="SUPFAM" id="SSF56176">
    <property type="entry name" value="FAD-binding/transporter-associated domain-like"/>
    <property type="match status" value="1"/>
</dbReference>
<evidence type="ECO:0000259" key="4">
    <source>
        <dbReference type="PROSITE" id="PS51387"/>
    </source>
</evidence>
<dbReference type="InterPro" id="IPR016169">
    <property type="entry name" value="FAD-bd_PCMH_sub2"/>
</dbReference>
<dbReference type="SUPFAM" id="SSF55447">
    <property type="entry name" value="CO dehydrogenase flavoprotein C-terminal domain-like"/>
    <property type="match status" value="1"/>
</dbReference>
<dbReference type="PANTHER" id="PTHR42659">
    <property type="entry name" value="XANTHINE DEHYDROGENASE SUBUNIT C-RELATED"/>
    <property type="match status" value="1"/>
</dbReference>
<dbReference type="Gene3D" id="3.30.465.10">
    <property type="match status" value="1"/>
</dbReference>
<evidence type="ECO:0000313" key="5">
    <source>
        <dbReference type="EMBL" id="RNF35438.1"/>
    </source>
</evidence>
<evidence type="ECO:0000256" key="2">
    <source>
        <dbReference type="ARBA" id="ARBA00022827"/>
    </source>
</evidence>
<comment type="caution">
    <text evidence="5">The sequence shown here is derived from an EMBL/GenBank/DDBJ whole genome shotgun (WGS) entry which is preliminary data.</text>
</comment>
<keyword evidence="6" id="KW-1185">Reference proteome</keyword>
<organism evidence="5 6">
    <name type="scientific">Paracoccus methylarcula</name>
    <dbReference type="NCBI Taxonomy" id="72022"/>
    <lineage>
        <taxon>Bacteria</taxon>
        <taxon>Pseudomonadati</taxon>
        <taxon>Pseudomonadota</taxon>
        <taxon>Alphaproteobacteria</taxon>
        <taxon>Rhodobacterales</taxon>
        <taxon>Paracoccaceae</taxon>
        <taxon>Paracoccus</taxon>
    </lineage>
</organism>
<dbReference type="SMART" id="SM01092">
    <property type="entry name" value="CO_deh_flav_C"/>
    <property type="match status" value="1"/>
</dbReference>
<keyword evidence="1" id="KW-0285">Flavoprotein</keyword>
<evidence type="ECO:0000256" key="3">
    <source>
        <dbReference type="ARBA" id="ARBA00023002"/>
    </source>
</evidence>
<accession>A0A3R7SDC2</accession>
<dbReference type="Gene3D" id="3.30.390.50">
    <property type="entry name" value="CO dehydrogenase flavoprotein, C-terminal domain"/>
    <property type="match status" value="1"/>
</dbReference>
<proteinExistence type="predicted"/>
<dbReference type="Gene3D" id="3.30.43.10">
    <property type="entry name" value="Uridine Diphospho-n-acetylenolpyruvylglucosamine Reductase, domain 2"/>
    <property type="match status" value="1"/>
</dbReference>
<dbReference type="OrthoDB" id="9814706at2"/>
<keyword evidence="3" id="KW-0560">Oxidoreductase</keyword>